<proteinExistence type="predicted"/>
<comment type="caution">
    <text evidence="1">The sequence shown here is derived from an EMBL/GenBank/DDBJ whole genome shotgun (WGS) entry which is preliminary data.</text>
</comment>
<reference evidence="1" key="1">
    <citation type="journal article" date="2014" name="Front. Microbiol.">
        <title>High frequency of phylogenetically diverse reductive dehalogenase-homologous genes in deep subseafloor sedimentary metagenomes.</title>
        <authorList>
            <person name="Kawai M."/>
            <person name="Futagami T."/>
            <person name="Toyoda A."/>
            <person name="Takaki Y."/>
            <person name="Nishi S."/>
            <person name="Hori S."/>
            <person name="Arai W."/>
            <person name="Tsubouchi T."/>
            <person name="Morono Y."/>
            <person name="Uchiyama I."/>
            <person name="Ito T."/>
            <person name="Fujiyama A."/>
            <person name="Inagaki F."/>
            <person name="Takami H."/>
        </authorList>
    </citation>
    <scope>NUCLEOTIDE SEQUENCE</scope>
    <source>
        <strain evidence="1">Expedition CK06-06</strain>
    </source>
</reference>
<gene>
    <name evidence="1" type="ORF">S12H4_32788</name>
</gene>
<name>X1U017_9ZZZZ</name>
<sequence length="48" mass="5479">MPEFEVTISSTFTLEFDDDPTEEDVIDFCRQDPAPLLSEIEVDSINEV</sequence>
<accession>X1U017</accession>
<organism evidence="1">
    <name type="scientific">marine sediment metagenome</name>
    <dbReference type="NCBI Taxonomy" id="412755"/>
    <lineage>
        <taxon>unclassified sequences</taxon>
        <taxon>metagenomes</taxon>
        <taxon>ecological metagenomes</taxon>
    </lineage>
</organism>
<dbReference type="AlphaFoldDB" id="X1U017"/>
<protein>
    <submittedName>
        <fullName evidence="1">Uncharacterized protein</fullName>
    </submittedName>
</protein>
<dbReference type="EMBL" id="BARW01019251">
    <property type="protein sequence ID" value="GAI93170.1"/>
    <property type="molecule type" value="Genomic_DNA"/>
</dbReference>
<evidence type="ECO:0000313" key="1">
    <source>
        <dbReference type="EMBL" id="GAI93170.1"/>
    </source>
</evidence>